<sequence>MPHGFKNHVAKGFMLVFYFLAPDRLVISVSLMSPE</sequence>
<keyword evidence="2" id="KW-1185">Reference proteome</keyword>
<proteinExistence type="predicted"/>
<accession>B8CSA8</accession>
<dbReference type="AlphaFoldDB" id="B8CSA8"/>
<reference evidence="1 2" key="1">
    <citation type="journal article" date="2008" name="PLoS ONE">
        <title>Environmental adaptation: genomic analysis of the piezotolerant and psychrotolerant deep-sea iron reducing bacterium Shewanella piezotolerans WP3.</title>
        <authorList>
            <person name="Wang F."/>
            <person name="Wang J."/>
            <person name="Jian H."/>
            <person name="Zhang B."/>
            <person name="Li S."/>
            <person name="Wang F."/>
            <person name="Zeng X."/>
            <person name="Gao L."/>
            <person name="Bartlett D.H."/>
            <person name="Yu J."/>
            <person name="Hu S."/>
            <person name="Xiao X."/>
        </authorList>
    </citation>
    <scope>NUCLEOTIDE SEQUENCE [LARGE SCALE GENOMIC DNA]</scope>
    <source>
        <strain evidence="2">WP3 / JCM 13877</strain>
    </source>
</reference>
<protein>
    <submittedName>
        <fullName evidence="1">Uncharacterized protein</fullName>
    </submittedName>
</protein>
<evidence type="ECO:0000313" key="2">
    <source>
        <dbReference type="Proteomes" id="UP000000753"/>
    </source>
</evidence>
<organism evidence="1 2">
    <name type="scientific">Shewanella piezotolerans (strain WP3 / JCM 13877)</name>
    <dbReference type="NCBI Taxonomy" id="225849"/>
    <lineage>
        <taxon>Bacteria</taxon>
        <taxon>Pseudomonadati</taxon>
        <taxon>Pseudomonadota</taxon>
        <taxon>Gammaproteobacteria</taxon>
        <taxon>Alteromonadales</taxon>
        <taxon>Shewanellaceae</taxon>
        <taxon>Shewanella</taxon>
    </lineage>
</organism>
<dbReference type="EMBL" id="CP000472">
    <property type="protein sequence ID" value="ACJ30398.1"/>
    <property type="molecule type" value="Genomic_DNA"/>
</dbReference>
<dbReference type="Proteomes" id="UP000000753">
    <property type="component" value="Chromosome"/>
</dbReference>
<gene>
    <name evidence="1" type="ordered locus">swp_3714</name>
</gene>
<evidence type="ECO:0000313" key="1">
    <source>
        <dbReference type="EMBL" id="ACJ30398.1"/>
    </source>
</evidence>
<name>B8CSA8_SHEPW</name>
<dbReference type="KEGG" id="swp:swp_3714"/>
<dbReference type="HOGENOM" id="CLU_3367282_0_0_6"/>